<comment type="similarity">
    <text evidence="2 14 15">Belongs to the TonB-dependent receptor family.</text>
</comment>
<evidence type="ECO:0000256" key="8">
    <source>
        <dbReference type="ARBA" id="ARBA00023004"/>
    </source>
</evidence>
<evidence type="ECO:0000256" key="3">
    <source>
        <dbReference type="ARBA" id="ARBA00022448"/>
    </source>
</evidence>
<organism evidence="20 21">
    <name type="scientific">Pseudoduganella flava</name>
    <dbReference type="NCBI Taxonomy" id="871742"/>
    <lineage>
        <taxon>Bacteria</taxon>
        <taxon>Pseudomonadati</taxon>
        <taxon>Pseudomonadota</taxon>
        <taxon>Betaproteobacteria</taxon>
        <taxon>Burkholderiales</taxon>
        <taxon>Oxalobacteraceae</taxon>
        <taxon>Telluria group</taxon>
        <taxon>Pseudoduganella</taxon>
    </lineage>
</organism>
<dbReference type="PANTHER" id="PTHR32552">
    <property type="entry name" value="FERRICHROME IRON RECEPTOR-RELATED"/>
    <property type="match status" value="1"/>
</dbReference>
<dbReference type="Gene3D" id="2.170.130.10">
    <property type="entry name" value="TonB-dependent receptor, plug domain"/>
    <property type="match status" value="1"/>
</dbReference>
<dbReference type="InterPro" id="IPR036942">
    <property type="entry name" value="Beta-barrel_TonB_sf"/>
</dbReference>
<feature type="signal peptide" evidence="17">
    <location>
        <begin position="1"/>
        <end position="20"/>
    </location>
</feature>
<dbReference type="EMBL" id="CP046904">
    <property type="protein sequence ID" value="QGZ40615.1"/>
    <property type="molecule type" value="Genomic_DNA"/>
</dbReference>
<evidence type="ECO:0000256" key="4">
    <source>
        <dbReference type="ARBA" id="ARBA00022452"/>
    </source>
</evidence>
<evidence type="ECO:0000259" key="18">
    <source>
        <dbReference type="Pfam" id="PF00593"/>
    </source>
</evidence>
<keyword evidence="8" id="KW-0408">Iron</keyword>
<proteinExistence type="inferred from homology"/>
<dbReference type="InterPro" id="IPR000531">
    <property type="entry name" value="Beta-barrel_TonB"/>
</dbReference>
<keyword evidence="4 14" id="KW-1134">Transmembrane beta strand</keyword>
<feature type="compositionally biased region" description="Gly residues" evidence="16">
    <location>
        <begin position="70"/>
        <end position="80"/>
    </location>
</feature>
<accession>A0ABX6FU15</accession>
<keyword evidence="9" id="KW-0406">Ion transport</keyword>
<dbReference type="Pfam" id="PF00593">
    <property type="entry name" value="TonB_dep_Rec_b-barrel"/>
    <property type="match status" value="1"/>
</dbReference>
<dbReference type="PROSITE" id="PS52016">
    <property type="entry name" value="TONB_DEPENDENT_REC_3"/>
    <property type="match status" value="1"/>
</dbReference>
<evidence type="ECO:0000256" key="12">
    <source>
        <dbReference type="ARBA" id="ARBA00023170"/>
    </source>
</evidence>
<feature type="domain" description="TonB-dependent receptor plug" evidence="19">
    <location>
        <begin position="109"/>
        <end position="220"/>
    </location>
</feature>
<evidence type="ECO:0000256" key="9">
    <source>
        <dbReference type="ARBA" id="ARBA00023065"/>
    </source>
</evidence>
<evidence type="ECO:0000256" key="15">
    <source>
        <dbReference type="RuleBase" id="RU003357"/>
    </source>
</evidence>
<keyword evidence="5" id="KW-0410">Iron transport</keyword>
<dbReference type="Proteomes" id="UP000437862">
    <property type="component" value="Chromosome"/>
</dbReference>
<evidence type="ECO:0000256" key="2">
    <source>
        <dbReference type="ARBA" id="ARBA00009810"/>
    </source>
</evidence>
<keyword evidence="10 15" id="KW-0798">TonB box</keyword>
<keyword evidence="13 14" id="KW-0998">Cell outer membrane</keyword>
<evidence type="ECO:0000256" key="7">
    <source>
        <dbReference type="ARBA" id="ARBA00022729"/>
    </source>
</evidence>
<evidence type="ECO:0000256" key="11">
    <source>
        <dbReference type="ARBA" id="ARBA00023136"/>
    </source>
</evidence>
<keyword evidence="7 17" id="KW-0732">Signal</keyword>
<reference evidence="20 21" key="1">
    <citation type="submission" date="2019-12" db="EMBL/GenBank/DDBJ databases">
        <title>Draft Genome Sequences of Six Type Strains of the Genus Massilia.</title>
        <authorList>
            <person name="Miess H."/>
            <person name="Frediansyah A."/>
            <person name="Goeker M."/>
            <person name="Gross H."/>
        </authorList>
    </citation>
    <scope>NUCLEOTIDE SEQUENCE [LARGE SCALE GENOMIC DNA]</scope>
    <source>
        <strain evidence="20 21">DSM 26639</strain>
    </source>
</reference>
<name>A0ABX6FU15_9BURK</name>
<keyword evidence="6 14" id="KW-0812">Transmembrane</keyword>
<dbReference type="RefSeq" id="WP_145877284.1">
    <property type="nucleotide sequence ID" value="NZ_CP046904.1"/>
</dbReference>
<feature type="chain" id="PRO_5045501563" evidence="17">
    <location>
        <begin position="21"/>
        <end position="860"/>
    </location>
</feature>
<keyword evidence="21" id="KW-1185">Reference proteome</keyword>
<evidence type="ECO:0000256" key="1">
    <source>
        <dbReference type="ARBA" id="ARBA00004571"/>
    </source>
</evidence>
<feature type="region of interest" description="Disordered" evidence="16">
    <location>
        <begin position="19"/>
        <end position="84"/>
    </location>
</feature>
<sequence length="860" mass="92382">MSSISLAILTLAHQASHAQAAQETTATPQQAPAVPQDAQATVPATPQQTPAAPQDATAAAPAAQDSAGASGAGAQGGGQTGAQAATSNAVQNEIQQVVVTGVATGGVRKLDSAFSITTASEEQLKQASPSSTADILKLVPGVYAEATGGQSGANIEVRGFPSGSDSPFVSVQLMGNPIYPVPTLSFFEGSSAFRLDDTVERVEVLRGGPSTIFSSGQPGATMNFILKKGTDTPEGSIRFSTGTGELRRVDVYYGGKIADNWYGTIGGFYRNTNGVRDAGFPADKGGQITATLTRKLDQGEVTFYARRTDDKNAFYTGVPLISSNEGRTISEFPGFDPLTGTLMSGEMRRFTVEAGPGRTLNYDLGDGRGLKSTVFGIDFAQTISGWNVSNKFNYFDGDLNTVAMFTGNNPLSMSAYNANALATYGAGATRATARYLDGTPVAADQQVVQAGLWAVEKQLQSATDEIRVSREWMKDNTVTIGGYFANYSSDDVWYLGNSHLMTAVPNARLIDVRLDNGVIVSNQGKEGPVNYAPVATYDGSNTALFIANEWKVNDRIKVDGGVRRERQKLDATVSNLTTIDADNNPLTVYNNNTSTPTGSNTALHRTDSATSFTVGGNFKLARDASIFARANKGHTFVAFDDLRNAGTQAKVDDRSILPTPSIKQFEVGFKTATPLYSAYINYFHTEFDGIAFQQILADGTILNRVSGSKGNGVEFELGLRPIRDLTLTLTGDWQDSEYKDNPDTAGKRVQRQPKLQYRFTPSYRIPIGDNELKLYGTFTYIGDRWADQLNQQYLPSYKTYDLGAVFRIGEKIEFRVSGNNLSNELGLTEGNSRLTTGGTGPINARPLFGRTWEASVMYRF</sequence>
<keyword evidence="12 20" id="KW-0675">Receptor</keyword>
<evidence type="ECO:0000256" key="16">
    <source>
        <dbReference type="SAM" id="MobiDB-lite"/>
    </source>
</evidence>
<evidence type="ECO:0000256" key="17">
    <source>
        <dbReference type="SAM" id="SignalP"/>
    </source>
</evidence>
<evidence type="ECO:0000259" key="19">
    <source>
        <dbReference type="Pfam" id="PF07715"/>
    </source>
</evidence>
<evidence type="ECO:0000256" key="13">
    <source>
        <dbReference type="ARBA" id="ARBA00023237"/>
    </source>
</evidence>
<dbReference type="Gene3D" id="2.40.170.20">
    <property type="entry name" value="TonB-dependent receptor, beta-barrel domain"/>
    <property type="match status" value="1"/>
</dbReference>
<comment type="subcellular location">
    <subcellularLocation>
        <location evidence="1 14">Cell outer membrane</location>
        <topology evidence="1 14">Multi-pass membrane protein</topology>
    </subcellularLocation>
</comment>
<dbReference type="SUPFAM" id="SSF56935">
    <property type="entry name" value="Porins"/>
    <property type="match status" value="1"/>
</dbReference>
<dbReference type="InterPro" id="IPR039426">
    <property type="entry name" value="TonB-dep_rcpt-like"/>
</dbReference>
<dbReference type="InterPro" id="IPR037066">
    <property type="entry name" value="Plug_dom_sf"/>
</dbReference>
<evidence type="ECO:0000256" key="14">
    <source>
        <dbReference type="PROSITE-ProRule" id="PRU01360"/>
    </source>
</evidence>
<dbReference type="InterPro" id="IPR012910">
    <property type="entry name" value="Plug_dom"/>
</dbReference>
<protein>
    <submittedName>
        <fullName evidence="20">TonB-dependent receptor plug domain-containing protein</fullName>
    </submittedName>
</protein>
<keyword evidence="3 14" id="KW-0813">Transport</keyword>
<keyword evidence="11 14" id="KW-0472">Membrane</keyword>
<evidence type="ECO:0000256" key="5">
    <source>
        <dbReference type="ARBA" id="ARBA00022496"/>
    </source>
</evidence>
<evidence type="ECO:0000256" key="6">
    <source>
        <dbReference type="ARBA" id="ARBA00022692"/>
    </source>
</evidence>
<dbReference type="Pfam" id="PF07715">
    <property type="entry name" value="Plug"/>
    <property type="match status" value="1"/>
</dbReference>
<evidence type="ECO:0000313" key="20">
    <source>
        <dbReference type="EMBL" id="QGZ40615.1"/>
    </source>
</evidence>
<gene>
    <name evidence="20" type="ORF">GO485_17150</name>
</gene>
<feature type="compositionally biased region" description="Low complexity" evidence="16">
    <location>
        <begin position="19"/>
        <end position="69"/>
    </location>
</feature>
<evidence type="ECO:0000256" key="10">
    <source>
        <dbReference type="ARBA" id="ARBA00023077"/>
    </source>
</evidence>
<evidence type="ECO:0000313" key="21">
    <source>
        <dbReference type="Proteomes" id="UP000437862"/>
    </source>
</evidence>
<dbReference type="PANTHER" id="PTHR32552:SF89">
    <property type="entry name" value="CATECHOLATE SIDEROPHORE RECEPTOR FIU"/>
    <property type="match status" value="1"/>
</dbReference>
<feature type="domain" description="TonB-dependent receptor-like beta-barrel" evidence="18">
    <location>
        <begin position="522"/>
        <end position="821"/>
    </location>
</feature>